<protein>
    <submittedName>
        <fullName evidence="3">Uncharacterized protein</fullName>
    </submittedName>
</protein>
<dbReference type="Proteomes" id="UP000076738">
    <property type="component" value="Unassembled WGS sequence"/>
</dbReference>
<keyword evidence="4" id="KW-1185">Reference proteome</keyword>
<reference evidence="3 4" key="1">
    <citation type="journal article" date="2016" name="Mol. Biol. Evol.">
        <title>Comparative Genomics of Early-Diverging Mushroom-Forming Fungi Provides Insights into the Origins of Lignocellulose Decay Capabilities.</title>
        <authorList>
            <person name="Nagy L.G."/>
            <person name="Riley R."/>
            <person name="Tritt A."/>
            <person name="Adam C."/>
            <person name="Daum C."/>
            <person name="Floudas D."/>
            <person name="Sun H."/>
            <person name="Yadav J.S."/>
            <person name="Pangilinan J."/>
            <person name="Larsson K.H."/>
            <person name="Matsuura K."/>
            <person name="Barry K."/>
            <person name="Labutti K."/>
            <person name="Kuo R."/>
            <person name="Ohm R.A."/>
            <person name="Bhattacharya S.S."/>
            <person name="Shirouzu T."/>
            <person name="Yoshinaga Y."/>
            <person name="Martin F.M."/>
            <person name="Grigoriev I.V."/>
            <person name="Hibbett D.S."/>
        </authorList>
    </citation>
    <scope>NUCLEOTIDE SEQUENCE [LARGE SCALE GENOMIC DNA]</scope>
    <source>
        <strain evidence="3 4">TUFC12733</strain>
    </source>
</reference>
<dbReference type="AlphaFoldDB" id="A0A167R622"/>
<evidence type="ECO:0000313" key="3">
    <source>
        <dbReference type="EMBL" id="KZP00596.1"/>
    </source>
</evidence>
<gene>
    <name evidence="3" type="ORF">CALVIDRAFT_281653</name>
</gene>
<proteinExistence type="predicted"/>
<feature type="region of interest" description="Disordered" evidence="1">
    <location>
        <begin position="82"/>
        <end position="105"/>
    </location>
</feature>
<dbReference type="EMBL" id="KV417269">
    <property type="protein sequence ID" value="KZP00596.1"/>
    <property type="molecule type" value="Genomic_DNA"/>
</dbReference>
<keyword evidence="2" id="KW-0812">Transmembrane</keyword>
<organism evidence="3 4">
    <name type="scientific">Calocera viscosa (strain TUFC12733)</name>
    <dbReference type="NCBI Taxonomy" id="1330018"/>
    <lineage>
        <taxon>Eukaryota</taxon>
        <taxon>Fungi</taxon>
        <taxon>Dikarya</taxon>
        <taxon>Basidiomycota</taxon>
        <taxon>Agaricomycotina</taxon>
        <taxon>Dacrymycetes</taxon>
        <taxon>Dacrymycetales</taxon>
        <taxon>Dacrymycetaceae</taxon>
        <taxon>Calocera</taxon>
    </lineage>
</organism>
<feature type="transmembrane region" description="Helical" evidence="2">
    <location>
        <begin position="147"/>
        <end position="172"/>
    </location>
</feature>
<evidence type="ECO:0000313" key="4">
    <source>
        <dbReference type="Proteomes" id="UP000076738"/>
    </source>
</evidence>
<name>A0A167R622_CALVF</name>
<evidence type="ECO:0000256" key="1">
    <source>
        <dbReference type="SAM" id="MobiDB-lite"/>
    </source>
</evidence>
<keyword evidence="2" id="KW-0472">Membrane</keyword>
<accession>A0A167R622</accession>
<keyword evidence="2" id="KW-1133">Transmembrane helix</keyword>
<evidence type="ECO:0000256" key="2">
    <source>
        <dbReference type="SAM" id="Phobius"/>
    </source>
</evidence>
<sequence length="175" mass="19418">MPLSRSPAQSQYNSPHAQYVHLNSGQAPRVTSVTRGKARHERLLRERCERRARMWHGLINPARKRRGFSFELNLRSWLARQRHPSPCQPSRTAGMARSDGPATTEQDVSYLVKRKGAQRGVACHHSRAMVELCSPISPPMIARACSLPAPILAIVQLGGALALSVLAHGMLLSRF</sequence>